<evidence type="ECO:0000313" key="2">
    <source>
        <dbReference type="WBParaSite" id="jg8223"/>
    </source>
</evidence>
<dbReference type="AlphaFoldDB" id="A0A915EM18"/>
<keyword evidence="1" id="KW-1185">Reference proteome</keyword>
<dbReference type="Proteomes" id="UP000887574">
    <property type="component" value="Unplaced"/>
</dbReference>
<dbReference type="WBParaSite" id="jg8223">
    <property type="protein sequence ID" value="jg8223"/>
    <property type="gene ID" value="jg8223"/>
</dbReference>
<proteinExistence type="predicted"/>
<name>A0A915EM18_9BILA</name>
<reference evidence="2" key="1">
    <citation type="submission" date="2022-11" db="UniProtKB">
        <authorList>
            <consortium name="WormBaseParasite"/>
        </authorList>
    </citation>
    <scope>IDENTIFICATION</scope>
</reference>
<protein>
    <submittedName>
        <fullName evidence="2">Uncharacterized protein</fullName>
    </submittedName>
</protein>
<organism evidence="1 2">
    <name type="scientific">Ditylenchus dipsaci</name>
    <dbReference type="NCBI Taxonomy" id="166011"/>
    <lineage>
        <taxon>Eukaryota</taxon>
        <taxon>Metazoa</taxon>
        <taxon>Ecdysozoa</taxon>
        <taxon>Nematoda</taxon>
        <taxon>Chromadorea</taxon>
        <taxon>Rhabditida</taxon>
        <taxon>Tylenchina</taxon>
        <taxon>Tylenchomorpha</taxon>
        <taxon>Sphaerularioidea</taxon>
        <taxon>Anguinidae</taxon>
        <taxon>Anguininae</taxon>
        <taxon>Ditylenchus</taxon>
    </lineage>
</organism>
<sequence length="112" mass="12517">MMPSTSAAFAANHSSKHYNNPAFAPSTSYTTYREHEPERVVQAALPIKPIVVHPRNPELLTAPSNNLLNYASCLICSTAHYIQEYSIPWSHGLPEEIRTDQATENPDQPSRQ</sequence>
<accession>A0A915EM18</accession>
<evidence type="ECO:0000313" key="1">
    <source>
        <dbReference type="Proteomes" id="UP000887574"/>
    </source>
</evidence>